<keyword evidence="3" id="KW-0732">Signal</keyword>
<reference evidence="4" key="1">
    <citation type="submission" date="2018-07" db="EMBL/GenBank/DDBJ databases">
        <authorList>
            <person name="Ashton P.M."/>
            <person name="Dallman T."/>
            <person name="Nair S."/>
            <person name="De Pinna E."/>
            <person name="Peters T."/>
            <person name="Grant K."/>
        </authorList>
    </citation>
    <scope>NUCLEOTIDE SEQUENCE</scope>
    <source>
        <strain evidence="4">333397</strain>
    </source>
</reference>
<sequence length="531" mass="57575">MRYLILIISLTGGFLSFYSFANDVSLPPVTVGTIYHDATLDSNGYFHTTWYGIPYICFDCHFNPDGKTASGTWYINNGSYDVPFPDKKPDTKPDDKPDTKPDDKPDTKPDDKPDVTPPVIDVNPPKPDDTGSSGSPGFSAELSSINSSSADSLYLSYPFDYNFNYTAEQNKQLAQAFLSKLSNVTPPSYYSVDHIYNMMERWQHYYNQLSTPTSSVTYLWNSSHFVGGEHRYLGSIVLAVNSCAEPDYQGHCFDLHKPLDINDPDYASRSDYKNGITRCMRNPNDPSCHSSGGDSSGGSGDTSGNHNVDIPGTGGSSPDTGDKPDNCPSGSHHEPGTMEGSCTTDLTPNPGAGGGSGSGSTDNNDNGDVVAAINAFHADNNKNHKELMDDLNKKPTPPDYTGMEGDFSSTVGGAMSGITDSVKSAWDAGKTAFGEGLSGIDSMLPNIKTSFDLPPGFEAASLGRCIPVVLDFDIKLVGIPDYHFHAVGTQVCLLYDKYIRPVLNFVMVMLSFFVIHRLLIRSAEFLTDGRN</sequence>
<feature type="signal peptide" evidence="3">
    <location>
        <begin position="1"/>
        <end position="21"/>
    </location>
</feature>
<feature type="transmembrane region" description="Helical" evidence="2">
    <location>
        <begin position="502"/>
        <end position="520"/>
    </location>
</feature>
<keyword evidence="2" id="KW-0812">Transmembrane</keyword>
<evidence type="ECO:0000256" key="2">
    <source>
        <dbReference type="SAM" id="Phobius"/>
    </source>
</evidence>
<keyword evidence="2" id="KW-0472">Membrane</keyword>
<feature type="region of interest" description="Disordered" evidence="1">
    <location>
        <begin position="84"/>
        <end position="141"/>
    </location>
</feature>
<feature type="chain" id="PRO_5026254643" description="Attachment protein" evidence="3">
    <location>
        <begin position="22"/>
        <end position="531"/>
    </location>
</feature>
<evidence type="ECO:0000256" key="3">
    <source>
        <dbReference type="SAM" id="SignalP"/>
    </source>
</evidence>
<dbReference type="EMBL" id="AAMJPF010000023">
    <property type="protein sequence ID" value="EDI0272854.1"/>
    <property type="molecule type" value="Genomic_DNA"/>
</dbReference>
<name>A0A636GEY7_SALET</name>
<proteinExistence type="predicted"/>
<feature type="compositionally biased region" description="Basic and acidic residues" evidence="1">
    <location>
        <begin position="84"/>
        <end position="114"/>
    </location>
</feature>
<keyword evidence="2" id="KW-1133">Transmembrane helix</keyword>
<accession>A0A636GEY7</accession>
<comment type="caution">
    <text evidence="4">The sequence shown here is derived from an EMBL/GenBank/DDBJ whole genome shotgun (WGS) entry which is preliminary data.</text>
</comment>
<protein>
    <recommendedName>
        <fullName evidence="5">Attachment protein</fullName>
    </recommendedName>
</protein>
<evidence type="ECO:0000313" key="4">
    <source>
        <dbReference type="EMBL" id="EDI0272854.1"/>
    </source>
</evidence>
<gene>
    <name evidence="4" type="ORF">CC707_17290</name>
</gene>
<evidence type="ECO:0000256" key="1">
    <source>
        <dbReference type="SAM" id="MobiDB-lite"/>
    </source>
</evidence>
<organism evidence="4">
    <name type="scientific">Salmonella enterica subsp. enterica serovar Panama</name>
    <dbReference type="NCBI Taxonomy" id="29472"/>
    <lineage>
        <taxon>Bacteria</taxon>
        <taxon>Pseudomonadati</taxon>
        <taxon>Pseudomonadota</taxon>
        <taxon>Gammaproteobacteria</taxon>
        <taxon>Enterobacterales</taxon>
        <taxon>Enterobacteriaceae</taxon>
        <taxon>Salmonella</taxon>
    </lineage>
</organism>
<evidence type="ECO:0008006" key="5">
    <source>
        <dbReference type="Google" id="ProtNLM"/>
    </source>
</evidence>
<feature type="region of interest" description="Disordered" evidence="1">
    <location>
        <begin position="283"/>
        <end position="367"/>
    </location>
</feature>
<dbReference type="AlphaFoldDB" id="A0A636GEY7"/>
<feature type="compositionally biased region" description="Basic and acidic residues" evidence="1">
    <location>
        <begin position="320"/>
        <end position="336"/>
    </location>
</feature>